<organism evidence="1 2">
    <name type="scientific">Xanthocytophaga flava</name>
    <dbReference type="NCBI Taxonomy" id="3048013"/>
    <lineage>
        <taxon>Bacteria</taxon>
        <taxon>Pseudomonadati</taxon>
        <taxon>Bacteroidota</taxon>
        <taxon>Cytophagia</taxon>
        <taxon>Cytophagales</taxon>
        <taxon>Rhodocytophagaceae</taxon>
        <taxon>Xanthocytophaga</taxon>
    </lineage>
</organism>
<name>A0ABT7CY27_9BACT</name>
<evidence type="ECO:0008006" key="3">
    <source>
        <dbReference type="Google" id="ProtNLM"/>
    </source>
</evidence>
<evidence type="ECO:0000313" key="1">
    <source>
        <dbReference type="EMBL" id="MDJ1497870.1"/>
    </source>
</evidence>
<dbReference type="EMBL" id="JASJOT010000037">
    <property type="protein sequence ID" value="MDJ1497870.1"/>
    <property type="molecule type" value="Genomic_DNA"/>
</dbReference>
<sequence length="134" mass="15350">MEKISYYKAPHVEVVYNPTHQTVEYKWIGFVNDAKAKEGMQKITEAIIKYKAPFLIADLIEFKGGLPETAQYVNDIWSEDLKKAGLQKIALNLPESIFGEITNKKALGEKFVSLHTVEKFAASFEQAYQWFKSK</sequence>
<gene>
    <name evidence="1" type="ORF">QNI19_33325</name>
</gene>
<dbReference type="Proteomes" id="UP001228581">
    <property type="component" value="Unassembled WGS sequence"/>
</dbReference>
<accession>A0ABT7CY27</accession>
<dbReference type="RefSeq" id="WP_314003778.1">
    <property type="nucleotide sequence ID" value="NZ_JASJOR010000001.1"/>
</dbReference>
<comment type="caution">
    <text evidence="1">The sequence shown here is derived from an EMBL/GenBank/DDBJ whole genome shotgun (WGS) entry which is preliminary data.</text>
</comment>
<proteinExistence type="predicted"/>
<reference evidence="1 2" key="1">
    <citation type="submission" date="2023-05" db="EMBL/GenBank/DDBJ databases">
        <authorList>
            <person name="Zhang X."/>
        </authorList>
    </citation>
    <scope>NUCLEOTIDE SEQUENCE [LARGE SCALE GENOMIC DNA]</scope>
    <source>
        <strain evidence="1 2">DM2B3-1</strain>
    </source>
</reference>
<evidence type="ECO:0000313" key="2">
    <source>
        <dbReference type="Proteomes" id="UP001228581"/>
    </source>
</evidence>
<protein>
    <recommendedName>
        <fullName evidence="3">STAS/SEC14 domain-containing protein</fullName>
    </recommendedName>
</protein>
<keyword evidence="2" id="KW-1185">Reference proteome</keyword>